<dbReference type="Proteomes" id="UP001187192">
    <property type="component" value="Unassembled WGS sequence"/>
</dbReference>
<gene>
    <name evidence="1" type="ORF">TIFTF001_016468</name>
</gene>
<sequence length="63" mass="6775">MGLFYGGSADVEGEPLWPPSVGPAGIKLASIKFVTRGMVGEVENTMCLRMDSYFRCAFVRGAT</sequence>
<name>A0AA88D672_FICCA</name>
<accession>A0AA88D672</accession>
<evidence type="ECO:0000313" key="1">
    <source>
        <dbReference type="EMBL" id="GMN47288.1"/>
    </source>
</evidence>
<protein>
    <submittedName>
        <fullName evidence="1">Uncharacterized protein</fullName>
    </submittedName>
</protein>
<organism evidence="1 2">
    <name type="scientific">Ficus carica</name>
    <name type="common">Common fig</name>
    <dbReference type="NCBI Taxonomy" id="3494"/>
    <lineage>
        <taxon>Eukaryota</taxon>
        <taxon>Viridiplantae</taxon>
        <taxon>Streptophyta</taxon>
        <taxon>Embryophyta</taxon>
        <taxon>Tracheophyta</taxon>
        <taxon>Spermatophyta</taxon>
        <taxon>Magnoliopsida</taxon>
        <taxon>eudicotyledons</taxon>
        <taxon>Gunneridae</taxon>
        <taxon>Pentapetalae</taxon>
        <taxon>rosids</taxon>
        <taxon>fabids</taxon>
        <taxon>Rosales</taxon>
        <taxon>Moraceae</taxon>
        <taxon>Ficeae</taxon>
        <taxon>Ficus</taxon>
    </lineage>
</organism>
<dbReference type="EMBL" id="BTGU01000025">
    <property type="protein sequence ID" value="GMN47288.1"/>
    <property type="molecule type" value="Genomic_DNA"/>
</dbReference>
<dbReference type="AlphaFoldDB" id="A0AA88D672"/>
<proteinExistence type="predicted"/>
<keyword evidence="2" id="KW-1185">Reference proteome</keyword>
<comment type="caution">
    <text evidence="1">The sequence shown here is derived from an EMBL/GenBank/DDBJ whole genome shotgun (WGS) entry which is preliminary data.</text>
</comment>
<reference evidence="1" key="1">
    <citation type="submission" date="2023-07" db="EMBL/GenBank/DDBJ databases">
        <title>draft genome sequence of fig (Ficus carica).</title>
        <authorList>
            <person name="Takahashi T."/>
            <person name="Nishimura K."/>
        </authorList>
    </citation>
    <scope>NUCLEOTIDE SEQUENCE</scope>
</reference>
<evidence type="ECO:0000313" key="2">
    <source>
        <dbReference type="Proteomes" id="UP001187192"/>
    </source>
</evidence>